<organism evidence="1 2">
    <name type="scientific">Zobellella endophytica</name>
    <dbReference type="NCBI Taxonomy" id="2116700"/>
    <lineage>
        <taxon>Bacteria</taxon>
        <taxon>Pseudomonadati</taxon>
        <taxon>Pseudomonadota</taxon>
        <taxon>Gammaproteobacteria</taxon>
        <taxon>Aeromonadales</taxon>
        <taxon>Aeromonadaceae</taxon>
        <taxon>Zobellella</taxon>
    </lineage>
</organism>
<proteinExistence type="predicted"/>
<accession>A0A2P7QWS6</accession>
<dbReference type="Gene3D" id="3.40.30.10">
    <property type="entry name" value="Glutaredoxin"/>
    <property type="match status" value="1"/>
</dbReference>
<dbReference type="NCBIfam" id="TIGR01626">
    <property type="entry name" value="ytfJ_HI0045"/>
    <property type="match status" value="1"/>
</dbReference>
<dbReference type="EMBL" id="PXYG01000010">
    <property type="protein sequence ID" value="PSJ42395.1"/>
    <property type="molecule type" value="Genomic_DNA"/>
</dbReference>
<dbReference type="OrthoDB" id="5689995at2"/>
<evidence type="ECO:0000313" key="1">
    <source>
        <dbReference type="EMBL" id="PSJ42395.1"/>
    </source>
</evidence>
<reference evidence="1 2" key="1">
    <citation type="submission" date="2018-03" db="EMBL/GenBank/DDBJ databases">
        <title>The draft genome of Zobellella sp. 59N8.</title>
        <authorList>
            <person name="Liu L."/>
            <person name="Li L."/>
            <person name="Zhang X."/>
            <person name="Liang L."/>
            <person name="Wang T."/>
        </authorList>
    </citation>
    <scope>NUCLEOTIDE SEQUENCE [LARGE SCALE GENOMIC DNA]</scope>
    <source>
        <strain evidence="1 2">59N8</strain>
    </source>
</reference>
<dbReference type="SUPFAM" id="SSF52833">
    <property type="entry name" value="Thioredoxin-like"/>
    <property type="match status" value="1"/>
</dbReference>
<dbReference type="InterPro" id="IPR036249">
    <property type="entry name" value="Thioredoxin-like_sf"/>
</dbReference>
<name>A0A2P7QWS6_9GAMM</name>
<protein>
    <submittedName>
        <fullName evidence="1">YtfJ family protein</fullName>
    </submittedName>
</protein>
<dbReference type="Proteomes" id="UP000240243">
    <property type="component" value="Unassembled WGS sequence"/>
</dbReference>
<keyword evidence="2" id="KW-1185">Reference proteome</keyword>
<evidence type="ECO:0000313" key="2">
    <source>
        <dbReference type="Proteomes" id="UP000240243"/>
    </source>
</evidence>
<dbReference type="AlphaFoldDB" id="A0A2P7QWS6"/>
<dbReference type="RefSeq" id="WP_106730990.1">
    <property type="nucleotide sequence ID" value="NZ_PXYG01000010.1"/>
</dbReference>
<dbReference type="InterPro" id="IPR006513">
    <property type="entry name" value="YtfJ_HI0045"/>
</dbReference>
<sequence>MKAWILLVCLPFLASAHKLQFNQPLPPVSVSDRGELILDGERLGERIWGVNELPGKVRVIQHIAGRGGAKELNAPLIEAIKAAGLPRDRYQTVTIINVDDAVFGTAPFVRGSAEGSKQEFPWSSIVLDEQGRVAQQWQLQPKNSAIIVLDREGLVRFAKEGALSPQEVEQVLIQVRQALVQ</sequence>
<gene>
    <name evidence="1" type="ORF">C7H85_17465</name>
</gene>
<comment type="caution">
    <text evidence="1">The sequence shown here is derived from an EMBL/GenBank/DDBJ whole genome shotgun (WGS) entry which is preliminary data.</text>
</comment>
<dbReference type="Pfam" id="PF09695">
    <property type="entry name" value="YtfJ_HI0045"/>
    <property type="match status" value="1"/>
</dbReference>